<evidence type="ECO:0000313" key="6">
    <source>
        <dbReference type="Proteomes" id="UP001497457"/>
    </source>
</evidence>
<reference evidence="6" key="1">
    <citation type="submission" date="2024-06" db="EMBL/GenBank/DDBJ databases">
        <authorList>
            <person name="Ryan C."/>
        </authorList>
    </citation>
    <scope>NUCLEOTIDE SEQUENCE [LARGE SCALE GENOMIC DNA]</scope>
</reference>
<sequence>MGRCGWAWPVEEAQRASSKRARGGGAMIFQSLCLGFLPLLDAIGGLVSTVLRTSIALHHSPNQHGGQFIHGLGTEETEAKSSSSSSSNHAAGDNSDPLDLWQLWTLDLLDTSHVHVDLAFPCACNLATAPTSQRPQPKMQIRRKAAAVFGGRDGGAAFSFRCLVARHERHLTCAAVVAALQVFLRLTRANATTLFLPLLSQATGCAAAARAGDAVLVLVSACGVLGSARAARELGREAMCAIGGVLVVLCQVAVPAVAGSAASLSSGGGGRMVAGGHAAAMFAAACAVSGGFSWAWGALFWAVPGEGVRSAGQAAGAALGFGLGFAQMQCFLLTLRQLKHAAFAYYAVWIWS</sequence>
<dbReference type="Proteomes" id="UP001497457">
    <property type="component" value="Chromosome 31b"/>
</dbReference>
<feature type="transmembrane region" description="Helical" evidence="4">
    <location>
        <begin position="238"/>
        <end position="258"/>
    </location>
</feature>
<dbReference type="InterPro" id="IPR036259">
    <property type="entry name" value="MFS_trans_sf"/>
</dbReference>
<dbReference type="EMBL" id="OZ075141">
    <property type="protein sequence ID" value="CAL5031703.1"/>
    <property type="molecule type" value="Genomic_DNA"/>
</dbReference>
<comment type="similarity">
    <text evidence="1">Belongs to the major facilitator superfamily. Sugar transporter (TC 2.A.1.1) family.</text>
</comment>
<keyword evidence="4" id="KW-1133">Transmembrane helix</keyword>
<evidence type="ECO:0000256" key="4">
    <source>
        <dbReference type="SAM" id="Phobius"/>
    </source>
</evidence>
<evidence type="ECO:0000313" key="5">
    <source>
        <dbReference type="EMBL" id="CAL5031703.1"/>
    </source>
</evidence>
<keyword evidence="2" id="KW-0813">Transport</keyword>
<proteinExistence type="inferred from homology"/>
<dbReference type="PANTHER" id="PTHR23500">
    <property type="entry name" value="SOLUTE CARRIER FAMILY 2, FACILITATED GLUCOSE TRANSPORTER"/>
    <property type="match status" value="1"/>
</dbReference>
<feature type="region of interest" description="Disordered" evidence="3">
    <location>
        <begin position="74"/>
        <end position="93"/>
    </location>
</feature>
<dbReference type="InterPro" id="IPR045262">
    <property type="entry name" value="STP/PLT_plant"/>
</dbReference>
<dbReference type="PANTHER" id="PTHR23500:SF474">
    <property type="entry name" value="SOLUTE CARRIER FAMILY 40 PROTEIN"/>
    <property type="match status" value="1"/>
</dbReference>
<feature type="transmembrane region" description="Helical" evidence="4">
    <location>
        <begin position="278"/>
        <end position="302"/>
    </location>
</feature>
<keyword evidence="6" id="KW-1185">Reference proteome</keyword>
<evidence type="ECO:0000256" key="1">
    <source>
        <dbReference type="ARBA" id="ARBA00010992"/>
    </source>
</evidence>
<evidence type="ECO:0000256" key="2">
    <source>
        <dbReference type="ARBA" id="ARBA00022448"/>
    </source>
</evidence>
<organism evidence="5 6">
    <name type="scientific">Urochloa decumbens</name>
    <dbReference type="NCBI Taxonomy" id="240449"/>
    <lineage>
        <taxon>Eukaryota</taxon>
        <taxon>Viridiplantae</taxon>
        <taxon>Streptophyta</taxon>
        <taxon>Embryophyta</taxon>
        <taxon>Tracheophyta</taxon>
        <taxon>Spermatophyta</taxon>
        <taxon>Magnoliopsida</taxon>
        <taxon>Liliopsida</taxon>
        <taxon>Poales</taxon>
        <taxon>Poaceae</taxon>
        <taxon>PACMAD clade</taxon>
        <taxon>Panicoideae</taxon>
        <taxon>Panicodae</taxon>
        <taxon>Paniceae</taxon>
        <taxon>Melinidinae</taxon>
        <taxon>Urochloa</taxon>
    </lineage>
</organism>
<dbReference type="Gene3D" id="1.20.1250.20">
    <property type="entry name" value="MFS general substrate transporter like domains"/>
    <property type="match status" value="1"/>
</dbReference>
<name>A0ABC9D5R3_9POAL</name>
<feature type="transmembrane region" description="Helical" evidence="4">
    <location>
        <begin position="27"/>
        <end position="51"/>
    </location>
</feature>
<reference evidence="5 6" key="2">
    <citation type="submission" date="2024-10" db="EMBL/GenBank/DDBJ databases">
        <authorList>
            <person name="Ryan C."/>
        </authorList>
    </citation>
    <scope>NUCLEOTIDE SEQUENCE [LARGE SCALE GENOMIC DNA]</scope>
</reference>
<gene>
    <name evidence="5" type="ORF">URODEC1_LOCUS81845</name>
</gene>
<keyword evidence="4" id="KW-0472">Membrane</keyword>
<keyword evidence="4" id="KW-0812">Transmembrane</keyword>
<protein>
    <submittedName>
        <fullName evidence="5">Uncharacterized protein</fullName>
    </submittedName>
</protein>
<dbReference type="AlphaFoldDB" id="A0ABC9D5R3"/>
<feature type="transmembrane region" description="Helical" evidence="4">
    <location>
        <begin position="314"/>
        <end position="335"/>
    </location>
</feature>
<evidence type="ECO:0000256" key="3">
    <source>
        <dbReference type="SAM" id="MobiDB-lite"/>
    </source>
</evidence>
<accession>A0ABC9D5R3</accession>